<sequence>MEGLSAHAHNLNIKFFKKLKDDIWEFRTEYRGVQYRLLAFWDIYFRGN</sequence>
<dbReference type="EMBL" id="JBHTKA010000015">
    <property type="protein sequence ID" value="MFD1003127.1"/>
    <property type="molecule type" value="Genomic_DNA"/>
</dbReference>
<proteinExistence type="predicted"/>
<dbReference type="RefSeq" id="WP_377585349.1">
    <property type="nucleotide sequence ID" value="NZ_JBHTKA010000015.1"/>
</dbReference>
<name>A0ABW3KAS7_9BACT</name>
<accession>A0ABW3KAS7</accession>
<keyword evidence="2" id="KW-1185">Reference proteome</keyword>
<organism evidence="1 2">
    <name type="scientific">Ohtaekwangia kribbensis</name>
    <dbReference type="NCBI Taxonomy" id="688913"/>
    <lineage>
        <taxon>Bacteria</taxon>
        <taxon>Pseudomonadati</taxon>
        <taxon>Bacteroidota</taxon>
        <taxon>Cytophagia</taxon>
        <taxon>Cytophagales</taxon>
        <taxon>Fulvivirgaceae</taxon>
        <taxon>Ohtaekwangia</taxon>
    </lineage>
</organism>
<comment type="caution">
    <text evidence="1">The sequence shown here is derived from an EMBL/GenBank/DDBJ whole genome shotgun (WGS) entry which is preliminary data.</text>
</comment>
<reference evidence="2" key="1">
    <citation type="journal article" date="2019" name="Int. J. Syst. Evol. Microbiol.">
        <title>The Global Catalogue of Microorganisms (GCM) 10K type strain sequencing project: providing services to taxonomists for standard genome sequencing and annotation.</title>
        <authorList>
            <consortium name="The Broad Institute Genomics Platform"/>
            <consortium name="The Broad Institute Genome Sequencing Center for Infectious Disease"/>
            <person name="Wu L."/>
            <person name="Ma J."/>
        </authorList>
    </citation>
    <scope>NUCLEOTIDE SEQUENCE [LARGE SCALE GENOMIC DNA]</scope>
    <source>
        <strain evidence="2">CCUG 58938</strain>
    </source>
</reference>
<evidence type="ECO:0000313" key="1">
    <source>
        <dbReference type="EMBL" id="MFD1003127.1"/>
    </source>
</evidence>
<protein>
    <submittedName>
        <fullName evidence="1">Uncharacterized protein</fullName>
    </submittedName>
</protein>
<dbReference type="Proteomes" id="UP001597112">
    <property type="component" value="Unassembled WGS sequence"/>
</dbReference>
<gene>
    <name evidence="1" type="ORF">ACFQ21_27625</name>
</gene>
<evidence type="ECO:0000313" key="2">
    <source>
        <dbReference type="Proteomes" id="UP001597112"/>
    </source>
</evidence>